<gene>
    <name evidence="1" type="ORF">SAMN05216362_10150</name>
</gene>
<organism evidence="1 2">
    <name type="scientific">Piscibacillus halophilus</name>
    <dbReference type="NCBI Taxonomy" id="571933"/>
    <lineage>
        <taxon>Bacteria</taxon>
        <taxon>Bacillati</taxon>
        <taxon>Bacillota</taxon>
        <taxon>Bacilli</taxon>
        <taxon>Bacillales</taxon>
        <taxon>Bacillaceae</taxon>
        <taxon>Piscibacillus</taxon>
    </lineage>
</organism>
<dbReference type="InterPro" id="IPR013783">
    <property type="entry name" value="Ig-like_fold"/>
</dbReference>
<dbReference type="RefSeq" id="WP_091772003.1">
    <property type="nucleotide sequence ID" value="NZ_FOES01000001.1"/>
</dbReference>
<dbReference type="Gene3D" id="2.60.40.10">
    <property type="entry name" value="Immunoglobulins"/>
    <property type="match status" value="1"/>
</dbReference>
<sequence length="122" mass="13559">MVTFSVIIIAEESNSQVSGEEIEENHINSIVVSVTPTSQRVQGAERANWTVYASHNNGSMPITYTLNPGDGSKSLEYTSYSSSHSFSHRYNPSGSLKNFNVTARAIYDYGMDHDYATVTWVR</sequence>
<keyword evidence="2" id="KW-1185">Reference proteome</keyword>
<evidence type="ECO:0000313" key="1">
    <source>
        <dbReference type="EMBL" id="SEP55391.1"/>
    </source>
</evidence>
<dbReference type="OrthoDB" id="9984266at2"/>
<dbReference type="AlphaFoldDB" id="A0A1H8YTN7"/>
<dbReference type="EMBL" id="FOES01000001">
    <property type="protein sequence ID" value="SEP55391.1"/>
    <property type="molecule type" value="Genomic_DNA"/>
</dbReference>
<accession>A0A1H8YTN7</accession>
<protein>
    <submittedName>
        <fullName evidence="1">Uncharacterized protein</fullName>
    </submittedName>
</protein>
<proteinExistence type="predicted"/>
<dbReference type="STRING" id="571933.SAMN05216362_10150"/>
<dbReference type="SUPFAM" id="SSF49299">
    <property type="entry name" value="PKD domain"/>
    <property type="match status" value="1"/>
</dbReference>
<reference evidence="1 2" key="1">
    <citation type="submission" date="2016-10" db="EMBL/GenBank/DDBJ databases">
        <authorList>
            <person name="de Groot N.N."/>
        </authorList>
    </citation>
    <scope>NUCLEOTIDE SEQUENCE [LARGE SCALE GENOMIC DNA]</scope>
    <source>
        <strain evidence="1 2">DSM 21633</strain>
    </source>
</reference>
<evidence type="ECO:0000313" key="2">
    <source>
        <dbReference type="Proteomes" id="UP000199427"/>
    </source>
</evidence>
<name>A0A1H8YTN7_9BACI</name>
<dbReference type="InterPro" id="IPR035986">
    <property type="entry name" value="PKD_dom_sf"/>
</dbReference>
<dbReference type="Proteomes" id="UP000199427">
    <property type="component" value="Unassembled WGS sequence"/>
</dbReference>